<comment type="caution">
    <text evidence="2">The sequence shown here is derived from an EMBL/GenBank/DDBJ whole genome shotgun (WGS) entry which is preliminary data.</text>
</comment>
<evidence type="ECO:0000256" key="1">
    <source>
        <dbReference type="ARBA" id="ARBA00006987"/>
    </source>
</evidence>
<gene>
    <name evidence="2" type="ORF">GCM10009097_28570</name>
</gene>
<dbReference type="InterPro" id="IPR042100">
    <property type="entry name" value="Bug_dom1"/>
</dbReference>
<reference evidence="3" key="1">
    <citation type="journal article" date="2019" name="Int. J. Syst. Evol. Microbiol.">
        <title>The Global Catalogue of Microorganisms (GCM) 10K type strain sequencing project: providing services to taxonomists for standard genome sequencing and annotation.</title>
        <authorList>
            <consortium name="The Broad Institute Genomics Platform"/>
            <consortium name="The Broad Institute Genome Sequencing Center for Infectious Disease"/>
            <person name="Wu L."/>
            <person name="Ma J."/>
        </authorList>
    </citation>
    <scope>NUCLEOTIDE SEQUENCE [LARGE SCALE GENOMIC DNA]</scope>
    <source>
        <strain evidence="3">JCM 14330</strain>
    </source>
</reference>
<proteinExistence type="inferred from homology"/>
<dbReference type="PIRSF" id="PIRSF017082">
    <property type="entry name" value="YflP"/>
    <property type="match status" value="1"/>
</dbReference>
<dbReference type="PANTHER" id="PTHR42928:SF5">
    <property type="entry name" value="BLR1237 PROTEIN"/>
    <property type="match status" value="1"/>
</dbReference>
<keyword evidence="3" id="KW-1185">Reference proteome</keyword>
<dbReference type="Gene3D" id="3.40.190.10">
    <property type="entry name" value="Periplasmic binding protein-like II"/>
    <property type="match status" value="1"/>
</dbReference>
<dbReference type="PANTHER" id="PTHR42928">
    <property type="entry name" value="TRICARBOXYLATE-BINDING PROTEIN"/>
    <property type="match status" value="1"/>
</dbReference>
<evidence type="ECO:0000313" key="2">
    <source>
        <dbReference type="EMBL" id="GAA0509744.1"/>
    </source>
</evidence>
<accession>A0ABP3LYE3</accession>
<name>A0ABP3LYE3_9BURK</name>
<dbReference type="EMBL" id="BAAAEN010000010">
    <property type="protein sequence ID" value="GAA0509744.1"/>
    <property type="molecule type" value="Genomic_DNA"/>
</dbReference>
<dbReference type="Pfam" id="PF03401">
    <property type="entry name" value="TctC"/>
    <property type="match status" value="1"/>
</dbReference>
<dbReference type="CDD" id="cd07012">
    <property type="entry name" value="PBP2_Bug_TTT"/>
    <property type="match status" value="1"/>
</dbReference>
<comment type="similarity">
    <text evidence="1">Belongs to the UPF0065 (bug) family.</text>
</comment>
<dbReference type="Gene3D" id="3.40.190.150">
    <property type="entry name" value="Bordetella uptake gene, domain 1"/>
    <property type="match status" value="1"/>
</dbReference>
<sequence length="316" mass="33130">MVLAIASLSFAAAAFSAYPERPVKIVLPYPPGGGGDLVLRNLQQALEKQLGQPVIIDYKAGAAGNIGTLDVVNAAPDGYTLLMGPTNNFVINQFLFPKMGFDPLAALTPVSLLVEQPYLVTITGALPARDYAGFADYAKAHPGKLNYGSPGAGTVPHVSALMLSDQLDARMVHVPYKGSQPGVQALVANDVQLLIASYGIVAGQIAAGRIRAVAVAADQRLPALPQVPTTAEVGLPPGVILANWWGIAAPRGTDPAIVERLAGAFRAAVGDPDVQRKFVEQGTLPVANSPAQFADRMRNEARAWKDIIARTGVTIE</sequence>
<dbReference type="InterPro" id="IPR005064">
    <property type="entry name" value="BUG"/>
</dbReference>
<protein>
    <submittedName>
        <fullName evidence="2">Tripartite tricarboxylate transporter substrate binding protein</fullName>
    </submittedName>
</protein>
<evidence type="ECO:0000313" key="3">
    <source>
        <dbReference type="Proteomes" id="UP001501706"/>
    </source>
</evidence>
<dbReference type="SUPFAM" id="SSF53850">
    <property type="entry name" value="Periplasmic binding protein-like II"/>
    <property type="match status" value="1"/>
</dbReference>
<organism evidence="2 3">
    <name type="scientific">Pigmentiphaga daeguensis</name>
    <dbReference type="NCBI Taxonomy" id="414049"/>
    <lineage>
        <taxon>Bacteria</taxon>
        <taxon>Pseudomonadati</taxon>
        <taxon>Pseudomonadota</taxon>
        <taxon>Betaproteobacteria</taxon>
        <taxon>Burkholderiales</taxon>
        <taxon>Alcaligenaceae</taxon>
        <taxon>Pigmentiphaga</taxon>
    </lineage>
</organism>
<dbReference type="Proteomes" id="UP001501706">
    <property type="component" value="Unassembled WGS sequence"/>
</dbReference>